<dbReference type="Pfam" id="PF00497">
    <property type="entry name" value="SBP_bac_3"/>
    <property type="match status" value="1"/>
</dbReference>
<accession>A0A7K1KS41</accession>
<dbReference type="Proteomes" id="UP000461162">
    <property type="component" value="Unassembled WGS sequence"/>
</dbReference>
<dbReference type="PANTHER" id="PTHR35936">
    <property type="entry name" value="MEMBRANE-BOUND LYTIC MUREIN TRANSGLYCOSYLASE F"/>
    <property type="match status" value="1"/>
</dbReference>
<dbReference type="InterPro" id="IPR001638">
    <property type="entry name" value="Solute-binding_3/MltF_N"/>
</dbReference>
<evidence type="ECO:0000256" key="2">
    <source>
        <dbReference type="ARBA" id="ARBA00023014"/>
    </source>
</evidence>
<dbReference type="AlphaFoldDB" id="A0A7K1KS41"/>
<keyword evidence="2" id="KW-0408">Iron</keyword>
<evidence type="ECO:0000259" key="3">
    <source>
        <dbReference type="SMART" id="SM00062"/>
    </source>
</evidence>
<sequence length="278" mass="30168">MQDATPYSASNRHIQDRCPMSKITRRQALALLGSTAAAVALTPSLALADRQGLTCCWDRHFPPFSMELDGTMTGILVDCMDKLLGERMGYALTHSGLDWPSAQAMVERGQGDVLCTNPTPQRQGYVLFAETPVVESLPSIFCSADNPRLAEINAVADLDGLRPFRQVDYAGNGWATRTFPPDHPIDYVDSLSTALSMVASGEADIFVGNSLAALHTLREAGLKAKVRVRQLPVGEPSSFHFGLRAAHPDAPAILERFSAVQDQAMDEGVIREIILGYL</sequence>
<gene>
    <name evidence="4" type="ORF">GKC30_14165</name>
</gene>
<proteinExistence type="predicted"/>
<dbReference type="Gene3D" id="3.40.190.10">
    <property type="entry name" value="Periplasmic binding protein-like II"/>
    <property type="match status" value="2"/>
</dbReference>
<protein>
    <submittedName>
        <fullName evidence="4">Transporter substrate-binding domain-containing protein</fullName>
    </submittedName>
</protein>
<keyword evidence="1" id="KW-0732">Signal</keyword>
<dbReference type="GO" id="GO:0051536">
    <property type="term" value="F:iron-sulfur cluster binding"/>
    <property type="evidence" value="ECO:0007669"/>
    <property type="project" value="UniProtKB-KW"/>
</dbReference>
<dbReference type="EMBL" id="WODC01000012">
    <property type="protein sequence ID" value="MUM78780.1"/>
    <property type="molecule type" value="Genomic_DNA"/>
</dbReference>
<comment type="caution">
    <text evidence="4">The sequence shown here is derived from an EMBL/GenBank/DDBJ whole genome shotgun (WGS) entry which is preliminary data.</text>
</comment>
<evidence type="ECO:0000313" key="5">
    <source>
        <dbReference type="Proteomes" id="UP000461162"/>
    </source>
</evidence>
<evidence type="ECO:0000313" key="4">
    <source>
        <dbReference type="EMBL" id="MUM78780.1"/>
    </source>
</evidence>
<feature type="domain" description="Solute-binding protein family 3/N-terminal" evidence="3">
    <location>
        <begin position="52"/>
        <end position="278"/>
    </location>
</feature>
<keyword evidence="5" id="KW-1185">Reference proteome</keyword>
<dbReference type="SUPFAM" id="SSF53850">
    <property type="entry name" value="Periplasmic binding protein-like II"/>
    <property type="match status" value="1"/>
</dbReference>
<keyword evidence="2" id="KW-0479">Metal-binding</keyword>
<dbReference type="SMART" id="SM00062">
    <property type="entry name" value="PBPb"/>
    <property type="match status" value="1"/>
</dbReference>
<keyword evidence="2" id="KW-0411">Iron-sulfur</keyword>
<evidence type="ECO:0000256" key="1">
    <source>
        <dbReference type="ARBA" id="ARBA00022729"/>
    </source>
</evidence>
<organism evidence="4 5">
    <name type="scientific">Pseudodesulfovibrio alkaliphilus</name>
    <dbReference type="NCBI Taxonomy" id="2661613"/>
    <lineage>
        <taxon>Bacteria</taxon>
        <taxon>Pseudomonadati</taxon>
        <taxon>Thermodesulfobacteriota</taxon>
        <taxon>Desulfovibrionia</taxon>
        <taxon>Desulfovibrionales</taxon>
        <taxon>Desulfovibrionaceae</taxon>
    </lineage>
</organism>
<dbReference type="PROSITE" id="PS51318">
    <property type="entry name" value="TAT"/>
    <property type="match status" value="1"/>
</dbReference>
<dbReference type="PANTHER" id="PTHR35936:SF17">
    <property type="entry name" value="ARGININE-BINDING EXTRACELLULAR PROTEIN ARTP"/>
    <property type="match status" value="1"/>
</dbReference>
<dbReference type="InterPro" id="IPR006311">
    <property type="entry name" value="TAT_signal"/>
</dbReference>
<name>A0A7K1KS41_9BACT</name>
<reference evidence="4 5" key="1">
    <citation type="submission" date="2019-11" db="EMBL/GenBank/DDBJ databases">
        <title>Pseudodesulfovibrio alkaliphilus, sp. nov., an alkaliphilic sulfate-reducing bacteria from mud volcano of Taman peninsula, Russia.</title>
        <authorList>
            <person name="Frolova A."/>
            <person name="Merkel A.Y."/>
            <person name="Slobodkin A.I."/>
        </authorList>
    </citation>
    <scope>NUCLEOTIDE SEQUENCE [LARGE SCALE GENOMIC DNA]</scope>
    <source>
        <strain evidence="4 5">F-1</strain>
    </source>
</reference>